<dbReference type="OrthoDB" id="5148996at2"/>
<keyword evidence="3" id="KW-1185">Reference proteome</keyword>
<accession>A0A5N5RF75</accession>
<dbReference type="Proteomes" id="UP000326336">
    <property type="component" value="Unassembled WGS sequence"/>
</dbReference>
<comment type="caution">
    <text evidence="2">The sequence shown here is derived from an EMBL/GenBank/DDBJ whole genome shotgun (WGS) entry which is preliminary data.</text>
</comment>
<evidence type="ECO:0000256" key="1">
    <source>
        <dbReference type="SAM" id="SignalP"/>
    </source>
</evidence>
<feature type="chain" id="PRO_5024971663" description="Peptidase C39-like domain-containing protein" evidence="1">
    <location>
        <begin position="29"/>
        <end position="189"/>
    </location>
</feature>
<evidence type="ECO:0000313" key="2">
    <source>
        <dbReference type="EMBL" id="KAB5605391.1"/>
    </source>
</evidence>
<evidence type="ECO:0000313" key="3">
    <source>
        <dbReference type="Proteomes" id="UP000326336"/>
    </source>
</evidence>
<sequence length="189" mass="20689">MKRRVTSSLVLIFCSIGLCGIGSPSAFASSKYLSVPYYSQYGTGAKNWCWAASSKSVSVYLGGSNVSVCQYVKWGTKQSTCNDTPGGATEIKRALNSSGIRNAGMRVDRAFNSAEITKEINNGFPFMVRWKYTNQSIGHLVVARGYTTDPGQLVLSLVDPAKGYSSGTFEWVKNGNGHIWNQTYYGFRK</sequence>
<dbReference type="InterPro" id="IPR022118">
    <property type="entry name" value="Peptidase_C70_AvrRpt2"/>
</dbReference>
<name>A0A5N5RF75_9BIFI</name>
<organism evidence="2 3">
    <name type="scientific">Bifidobacterium jacchi</name>
    <dbReference type="NCBI Taxonomy" id="2490545"/>
    <lineage>
        <taxon>Bacteria</taxon>
        <taxon>Bacillati</taxon>
        <taxon>Actinomycetota</taxon>
        <taxon>Actinomycetes</taxon>
        <taxon>Bifidobacteriales</taxon>
        <taxon>Bifidobacteriaceae</taxon>
        <taxon>Bifidobacterium</taxon>
    </lineage>
</organism>
<dbReference type="Pfam" id="PF12385">
    <property type="entry name" value="Peptidase_C70"/>
    <property type="match status" value="1"/>
</dbReference>
<keyword evidence="1" id="KW-0732">Signal</keyword>
<evidence type="ECO:0008006" key="4">
    <source>
        <dbReference type="Google" id="ProtNLM"/>
    </source>
</evidence>
<dbReference type="Gene3D" id="3.90.70.10">
    <property type="entry name" value="Cysteine proteinases"/>
    <property type="match status" value="1"/>
</dbReference>
<gene>
    <name evidence="2" type="ORF">EHS19_09330</name>
</gene>
<reference evidence="2 3" key="1">
    <citation type="journal article" date="2019" name="Int. J. Syst. Evol. Microbiol.">
        <title>Bifidobacterium jacchi sp. nov., isolated from the faeces of a baby common marmoset (Callithrix jacchus).</title>
        <authorList>
            <person name="Modesto M."/>
            <person name="Watanabe K."/>
            <person name="Arita M."/>
            <person name="Satti M."/>
            <person name="Oki K."/>
            <person name="Sciavilla P."/>
            <person name="Patavino C."/>
            <person name="Camma C."/>
            <person name="Michelini S."/>
            <person name="Sgorbati B."/>
            <person name="Mattarelli P."/>
        </authorList>
    </citation>
    <scope>NUCLEOTIDE SEQUENCE [LARGE SCALE GENOMIC DNA]</scope>
    <source>
        <strain evidence="2 3">MRM 9.3</strain>
    </source>
</reference>
<dbReference type="EMBL" id="RQSP01000047">
    <property type="protein sequence ID" value="KAB5605391.1"/>
    <property type="molecule type" value="Genomic_DNA"/>
</dbReference>
<protein>
    <recommendedName>
        <fullName evidence="4">Peptidase C39-like domain-containing protein</fullName>
    </recommendedName>
</protein>
<feature type="signal peptide" evidence="1">
    <location>
        <begin position="1"/>
        <end position="28"/>
    </location>
</feature>
<dbReference type="AlphaFoldDB" id="A0A5N5RF75"/>
<dbReference type="RefSeq" id="WP_151917480.1">
    <property type="nucleotide sequence ID" value="NZ_RQSP01000047.1"/>
</dbReference>
<proteinExistence type="predicted"/>